<dbReference type="AlphaFoldDB" id="A0AA91PD16"/>
<evidence type="ECO:0000313" key="2">
    <source>
        <dbReference type="Proteomes" id="UP000193577"/>
    </source>
</evidence>
<dbReference type="Proteomes" id="UP000193577">
    <property type="component" value="Unassembled WGS sequence"/>
</dbReference>
<sequence length="134" mass="14682">MFVDDPAQAWVTCRGAEPGGEVTMNIVFARPVRLQSATVVPGWNYVEPDGVDEWAQRPLVTKVRWNVDGRRFVQNIGPERAGSVSTFPSGGVDVDRTMSMTILDADAGWADARDDGEVAIGRIVLKGVELQPRR</sequence>
<organism evidence="1 2">
    <name type="scientific">Mycolicibacillus koreensis</name>
    <dbReference type="NCBI Taxonomy" id="1069220"/>
    <lineage>
        <taxon>Bacteria</taxon>
        <taxon>Bacillati</taxon>
        <taxon>Actinomycetota</taxon>
        <taxon>Actinomycetes</taxon>
        <taxon>Mycobacteriales</taxon>
        <taxon>Mycobacteriaceae</taxon>
        <taxon>Mycolicibacillus</taxon>
    </lineage>
</organism>
<evidence type="ECO:0000313" key="1">
    <source>
        <dbReference type="EMBL" id="OSC32798.1"/>
    </source>
</evidence>
<protein>
    <submittedName>
        <fullName evidence="1">Uncharacterized protein</fullName>
    </submittedName>
</protein>
<keyword evidence="2" id="KW-1185">Reference proteome</keyword>
<name>A0AA91PD16_9MYCO</name>
<comment type="caution">
    <text evidence="1">The sequence shown here is derived from an EMBL/GenBank/DDBJ whole genome shotgun (WGS) entry which is preliminary data.</text>
</comment>
<reference evidence="1 2" key="1">
    <citation type="submission" date="2017-04" db="EMBL/GenBank/DDBJ databases">
        <title>The new phylogeny of genus Mycobacterium.</title>
        <authorList>
            <person name="Tortoli E."/>
            <person name="Trovato A."/>
            <person name="Cirillo D.M."/>
        </authorList>
    </citation>
    <scope>NUCLEOTIDE SEQUENCE [LARGE SCALE GENOMIC DNA]</scope>
    <source>
        <strain evidence="1 2">KCTC 19819</strain>
    </source>
</reference>
<dbReference type="EMBL" id="NCXO01000032">
    <property type="protein sequence ID" value="OSC32798.1"/>
    <property type="molecule type" value="Genomic_DNA"/>
</dbReference>
<accession>A0AA91PD16</accession>
<gene>
    <name evidence="1" type="ORF">B8W67_13675</name>
</gene>
<proteinExistence type="predicted"/>